<dbReference type="EMBL" id="JAPDMZ010000315">
    <property type="protein sequence ID" value="KAK0543927.1"/>
    <property type="molecule type" value="Genomic_DNA"/>
</dbReference>
<proteinExistence type="predicted"/>
<accession>A0AAN6GKA3</accession>
<evidence type="ECO:0000313" key="2">
    <source>
        <dbReference type="Proteomes" id="UP001176517"/>
    </source>
</evidence>
<organism evidence="1 2">
    <name type="scientific">Tilletia horrida</name>
    <dbReference type="NCBI Taxonomy" id="155126"/>
    <lineage>
        <taxon>Eukaryota</taxon>
        <taxon>Fungi</taxon>
        <taxon>Dikarya</taxon>
        <taxon>Basidiomycota</taxon>
        <taxon>Ustilaginomycotina</taxon>
        <taxon>Exobasidiomycetes</taxon>
        <taxon>Tilletiales</taxon>
        <taxon>Tilletiaceae</taxon>
        <taxon>Tilletia</taxon>
    </lineage>
</organism>
<dbReference type="Proteomes" id="UP001176517">
    <property type="component" value="Unassembled WGS sequence"/>
</dbReference>
<reference evidence="1" key="1">
    <citation type="journal article" date="2023" name="PhytoFront">
        <title>Draft Genome Resources of Seven Strains of Tilletia horrida, Causal Agent of Kernel Smut of Rice.</title>
        <authorList>
            <person name="Khanal S."/>
            <person name="Antony Babu S."/>
            <person name="Zhou X.G."/>
        </authorList>
    </citation>
    <scope>NUCLEOTIDE SEQUENCE</scope>
    <source>
        <strain evidence="1">TX6</strain>
    </source>
</reference>
<name>A0AAN6GKA3_9BASI</name>
<comment type="caution">
    <text evidence="1">The sequence shown here is derived from an EMBL/GenBank/DDBJ whole genome shotgun (WGS) entry which is preliminary data.</text>
</comment>
<dbReference type="AlphaFoldDB" id="A0AAN6GKA3"/>
<evidence type="ECO:0000313" key="1">
    <source>
        <dbReference type="EMBL" id="KAK0543927.1"/>
    </source>
</evidence>
<sequence>MAAVRQRRAPVVERILDVLKQRLRFSGQRTQSHISSTPRSSNAAFFLTRKQSCSGPDTAEKAGGDELTQDGMLNQYQAYRACMVLSQLHRSLRSSRTSQNDSSDRISALILGFRHYLQKRIRASTEPMTIEHSVEAVVKSSDALTGYFAGAGDDFMSHYATVWSTIRQLEMSAMDPKTDVRKLLARICVDEAGDELTNGQATSMDLQDPLQLELRRWPQAHIFLMHGLAQRGSLNGADAVFRALLRRSTSTSPEFENIQLHTGLLLERWAAVRKSAERLARSGHPHSSTASFVAKRANEVLALIGADPVAVPKEQLVAASMISVLDEQETQTSEHLGPTSRLLEELLGGVTDWSVEPQEAIKLYLQFRERWPLLCCHTGVLNRYLEGIGKSNQGPLQDTEGANQLLSTALAEFKGHLFAQHPELASLTPPSWRPPHILATVDLGELIKTGFLPSDQDLHRPAMNFGRSQFLTYAQTIQSAIRPELNRPHRISREVYLLIDQMLLCLVWMRHLGVQPKPHFLRQIVMPIRHVYGANGWEWPAGVQSRERMSSSGVVYHASDGMGPLSAWLAEWVHAPLPVISETARFYKGADSSRIRRANPRRPSLESW</sequence>
<gene>
    <name evidence="1" type="ORF">OC846_006244</name>
</gene>
<protein>
    <submittedName>
        <fullName evidence="1">Uncharacterized protein</fullName>
    </submittedName>
</protein>
<keyword evidence="2" id="KW-1185">Reference proteome</keyword>